<feature type="binding site" evidence="8">
    <location>
        <position position="172"/>
    </location>
    <ligand>
        <name>Mn(2+)</name>
        <dbReference type="ChEBI" id="CHEBI:29035"/>
    </ligand>
</feature>
<dbReference type="InterPro" id="IPR001929">
    <property type="entry name" value="Germin"/>
</dbReference>
<evidence type="ECO:0000256" key="2">
    <source>
        <dbReference type="ARBA" id="ARBA00007456"/>
    </source>
</evidence>
<dbReference type="AlphaFoldDB" id="A0A8T0HIZ4"/>
<keyword evidence="6 7" id="KW-0464">Manganese</keyword>
<dbReference type="SUPFAM" id="SSF51182">
    <property type="entry name" value="RmlC-like cupins"/>
    <property type="match status" value="1"/>
</dbReference>
<feature type="binding site" evidence="7">
    <location>
        <position position="133"/>
    </location>
    <ligand>
        <name>oxalate</name>
        <dbReference type="ChEBI" id="CHEBI:30623"/>
    </ligand>
</feature>
<keyword evidence="10" id="KW-0732">Signal</keyword>
<feature type="binding site" evidence="8">
    <location>
        <position position="126"/>
    </location>
    <ligand>
        <name>Mn(2+)</name>
        <dbReference type="ChEBI" id="CHEBI:29035"/>
    </ligand>
</feature>
<name>A0A8T0HIZ4_CERPU</name>
<feature type="binding site" evidence="8">
    <location>
        <position position="133"/>
    </location>
    <ligand>
        <name>Mn(2+)</name>
        <dbReference type="ChEBI" id="CHEBI:29035"/>
    </ligand>
</feature>
<protein>
    <recommendedName>
        <fullName evidence="10">Germin-like protein</fullName>
    </recommendedName>
</protein>
<feature type="disulfide bond" evidence="9">
    <location>
        <begin position="43"/>
        <end position="59"/>
    </location>
</feature>
<proteinExistence type="inferred from homology"/>
<evidence type="ECO:0000256" key="6">
    <source>
        <dbReference type="ARBA" id="ARBA00023211"/>
    </source>
</evidence>
<comment type="subcellular location">
    <subcellularLocation>
        <location evidence="1 10">Secreted</location>
        <location evidence="1 10">Extracellular space</location>
        <location evidence="1 10">Apoplast</location>
    </subcellularLocation>
</comment>
<evidence type="ECO:0000256" key="10">
    <source>
        <dbReference type="RuleBase" id="RU366015"/>
    </source>
</evidence>
<dbReference type="CDD" id="cd02241">
    <property type="entry name" value="cupin_OxOx"/>
    <property type="match status" value="1"/>
</dbReference>
<comment type="similarity">
    <text evidence="2 10">Belongs to the germin family.</text>
</comment>
<dbReference type="GO" id="GO:0048046">
    <property type="term" value="C:apoplast"/>
    <property type="evidence" value="ECO:0007669"/>
    <property type="project" value="UniProtKB-SubCell"/>
</dbReference>
<evidence type="ECO:0000256" key="5">
    <source>
        <dbReference type="ARBA" id="ARBA00022723"/>
    </source>
</evidence>
<evidence type="ECO:0000313" key="12">
    <source>
        <dbReference type="EMBL" id="KAG0570432.1"/>
    </source>
</evidence>
<accession>A0A8T0HIZ4</accession>
<keyword evidence="13" id="KW-1185">Reference proteome</keyword>
<evidence type="ECO:0000256" key="3">
    <source>
        <dbReference type="ARBA" id="ARBA00022523"/>
    </source>
</evidence>
<dbReference type="GO" id="GO:0030145">
    <property type="term" value="F:manganese ion binding"/>
    <property type="evidence" value="ECO:0007669"/>
    <property type="project" value="UniProtKB-UniRule"/>
</dbReference>
<evidence type="ECO:0000259" key="11">
    <source>
        <dbReference type="SMART" id="SM00835"/>
    </source>
</evidence>
<dbReference type="PRINTS" id="PR00325">
    <property type="entry name" value="GERMIN"/>
</dbReference>
<feature type="domain" description="Cupin type-1" evidence="11">
    <location>
        <begin position="78"/>
        <end position="224"/>
    </location>
</feature>
<keyword evidence="4 10" id="KW-0964">Secreted</keyword>
<keyword evidence="3 10" id="KW-0052">Apoplast</keyword>
<dbReference type="Gene3D" id="2.60.120.10">
    <property type="entry name" value="Jelly Rolls"/>
    <property type="match status" value="1"/>
</dbReference>
<gene>
    <name evidence="12" type="ORF">KC19_6G161800</name>
</gene>
<dbReference type="Proteomes" id="UP000822688">
    <property type="component" value="Chromosome 6"/>
</dbReference>
<feature type="signal peptide" evidence="10">
    <location>
        <begin position="1"/>
        <end position="33"/>
    </location>
</feature>
<evidence type="ECO:0000256" key="4">
    <source>
        <dbReference type="ARBA" id="ARBA00022525"/>
    </source>
</evidence>
<dbReference type="PANTHER" id="PTHR31238">
    <property type="entry name" value="GERMIN-LIKE PROTEIN SUBFAMILY 3 MEMBER 3"/>
    <property type="match status" value="1"/>
</dbReference>
<dbReference type="Pfam" id="PF00190">
    <property type="entry name" value="Cupin_1"/>
    <property type="match status" value="1"/>
</dbReference>
<evidence type="ECO:0000256" key="1">
    <source>
        <dbReference type="ARBA" id="ARBA00004271"/>
    </source>
</evidence>
<keyword evidence="5 7" id="KW-0479">Metal-binding</keyword>
<sequence length="234" mass="24773">MAAAAAMGKCSTDVLTLLIITLCATASFSDVHAADPDPLADFCVANLSPTAPLLNGYVCKPRSNVSVEDFVYYGFRKPGADVENTTIAPTGAVVNIAGPEVWPGLNTQGLTQARLDYAIGGLVPLHTHPRGSETSLVMKGTIYMGFISDDNILYASTLVCGDVMLFPKALRHFQLNVGNETAISFNSLTSQSPGLLFDATQILRPNISVAVIEKSFGIDAATVKLLRDSFPGHP</sequence>
<reference evidence="12 13" key="1">
    <citation type="submission" date="2020-06" db="EMBL/GenBank/DDBJ databases">
        <title>WGS assembly of Ceratodon purpureus strain R40.</title>
        <authorList>
            <person name="Carey S.B."/>
            <person name="Jenkins J."/>
            <person name="Shu S."/>
            <person name="Lovell J.T."/>
            <person name="Sreedasyam A."/>
            <person name="Maumus F."/>
            <person name="Tiley G.P."/>
            <person name="Fernandez-Pozo N."/>
            <person name="Barry K."/>
            <person name="Chen C."/>
            <person name="Wang M."/>
            <person name="Lipzen A."/>
            <person name="Daum C."/>
            <person name="Saski C.A."/>
            <person name="Payton A.C."/>
            <person name="Mcbreen J.C."/>
            <person name="Conrad R.E."/>
            <person name="Kollar L.M."/>
            <person name="Olsson S."/>
            <person name="Huttunen S."/>
            <person name="Landis J.B."/>
            <person name="Wickett N.J."/>
            <person name="Johnson M.G."/>
            <person name="Rensing S.A."/>
            <person name="Grimwood J."/>
            <person name="Schmutz J."/>
            <person name="Mcdaniel S.F."/>
        </authorList>
    </citation>
    <scope>NUCLEOTIDE SEQUENCE [LARGE SCALE GENOMIC DNA]</scope>
    <source>
        <strain evidence="12 13">R40</strain>
    </source>
</reference>
<organism evidence="12 13">
    <name type="scientific">Ceratodon purpureus</name>
    <name type="common">Fire moss</name>
    <name type="synonym">Dicranum purpureum</name>
    <dbReference type="NCBI Taxonomy" id="3225"/>
    <lineage>
        <taxon>Eukaryota</taxon>
        <taxon>Viridiplantae</taxon>
        <taxon>Streptophyta</taxon>
        <taxon>Embryophyta</taxon>
        <taxon>Bryophyta</taxon>
        <taxon>Bryophytina</taxon>
        <taxon>Bryopsida</taxon>
        <taxon>Dicranidae</taxon>
        <taxon>Pseudoditrichales</taxon>
        <taxon>Ditrichaceae</taxon>
        <taxon>Ceratodon</taxon>
    </lineage>
</organism>
<dbReference type="InterPro" id="IPR006045">
    <property type="entry name" value="Cupin_1"/>
</dbReference>
<evidence type="ECO:0000256" key="7">
    <source>
        <dbReference type="PIRSR" id="PIRSR601929-1"/>
    </source>
</evidence>
<comment type="caution">
    <text evidence="12">The sequence shown here is derived from an EMBL/GenBank/DDBJ whole genome shotgun (WGS) entry which is preliminary data.</text>
</comment>
<keyword evidence="9" id="KW-1015">Disulfide bond</keyword>
<feature type="binding site" evidence="7">
    <location>
        <position position="128"/>
    </location>
    <ligand>
        <name>oxalate</name>
        <dbReference type="ChEBI" id="CHEBI:30623"/>
    </ligand>
</feature>
<feature type="binding site" evidence="8">
    <location>
        <position position="128"/>
    </location>
    <ligand>
        <name>Mn(2+)</name>
        <dbReference type="ChEBI" id="CHEBI:29035"/>
    </ligand>
</feature>
<evidence type="ECO:0000256" key="8">
    <source>
        <dbReference type="PIRSR" id="PIRSR601929-2"/>
    </source>
</evidence>
<dbReference type="InterPro" id="IPR011051">
    <property type="entry name" value="RmlC_Cupin_sf"/>
</dbReference>
<dbReference type="SMART" id="SM00835">
    <property type="entry name" value="Cupin_1"/>
    <property type="match status" value="1"/>
</dbReference>
<evidence type="ECO:0000313" key="13">
    <source>
        <dbReference type="Proteomes" id="UP000822688"/>
    </source>
</evidence>
<dbReference type="InterPro" id="IPR014710">
    <property type="entry name" value="RmlC-like_jellyroll"/>
</dbReference>
<dbReference type="EMBL" id="CM026427">
    <property type="protein sequence ID" value="KAG0570432.1"/>
    <property type="molecule type" value="Genomic_DNA"/>
</dbReference>
<evidence type="ECO:0000256" key="9">
    <source>
        <dbReference type="PIRSR" id="PIRSR601929-3"/>
    </source>
</evidence>
<feature type="chain" id="PRO_5035966597" description="Germin-like protein" evidence="10">
    <location>
        <begin position="34"/>
        <end position="234"/>
    </location>
</feature>